<gene>
    <name evidence="1" type="ORF">FOA19_13960</name>
</gene>
<accession>A0A5B6TDX5</accession>
<evidence type="ECO:0000313" key="2">
    <source>
        <dbReference type="Proteomes" id="UP000324133"/>
    </source>
</evidence>
<comment type="caution">
    <text evidence="1">The sequence shown here is derived from an EMBL/GenBank/DDBJ whole genome shotgun (WGS) entry which is preliminary data.</text>
</comment>
<dbReference type="RefSeq" id="WP_149091406.1">
    <property type="nucleotide sequence ID" value="NZ_VKKY01000002.1"/>
</dbReference>
<proteinExistence type="predicted"/>
<keyword evidence="2" id="KW-1185">Reference proteome</keyword>
<protein>
    <submittedName>
        <fullName evidence="1">Uncharacterized protein</fullName>
    </submittedName>
</protein>
<dbReference type="AlphaFoldDB" id="A0A5B6TDX5"/>
<name>A0A5B6TDX5_9BACT</name>
<reference evidence="1 2" key="1">
    <citation type="submission" date="2019-07" db="EMBL/GenBank/DDBJ databases">
        <title>Rufibacter sp. nov., isolated from lake sediment.</title>
        <authorList>
            <person name="Qu J.-H."/>
        </authorList>
    </citation>
    <scope>NUCLEOTIDE SEQUENCE [LARGE SCALE GENOMIC DNA]</scope>
    <source>
        <strain evidence="1 2">NBS58-1</strain>
    </source>
</reference>
<evidence type="ECO:0000313" key="1">
    <source>
        <dbReference type="EMBL" id="KAA3438348.1"/>
    </source>
</evidence>
<dbReference type="Proteomes" id="UP000324133">
    <property type="component" value="Unassembled WGS sequence"/>
</dbReference>
<dbReference type="OrthoDB" id="894359at2"/>
<dbReference type="EMBL" id="VKKY01000002">
    <property type="protein sequence ID" value="KAA3438348.1"/>
    <property type="molecule type" value="Genomic_DNA"/>
</dbReference>
<organism evidence="1 2">
    <name type="scientific">Rufibacter hautae</name>
    <dbReference type="NCBI Taxonomy" id="2595005"/>
    <lineage>
        <taxon>Bacteria</taxon>
        <taxon>Pseudomonadati</taxon>
        <taxon>Bacteroidota</taxon>
        <taxon>Cytophagia</taxon>
        <taxon>Cytophagales</taxon>
        <taxon>Hymenobacteraceae</taxon>
        <taxon>Rufibacter</taxon>
    </lineage>
</organism>
<sequence length="62" mass="6992">MKVLFTLGIGVVVGWASAWFDPDGQLALELHQEKVNESMYLADLTQKVEEVETSGFFSFVWP</sequence>